<dbReference type="AlphaFoldDB" id="A0A914CJ73"/>
<feature type="compositionally biased region" description="Polar residues" evidence="1">
    <location>
        <begin position="258"/>
        <end position="267"/>
    </location>
</feature>
<dbReference type="Proteomes" id="UP000887540">
    <property type="component" value="Unplaced"/>
</dbReference>
<sequence>MELRMASLEDEIRKLSNRVDLIIENRNIVELRNNTNHIEPIQEPIQEASMSVSIINDTFSIEDSSSTVCLLDVTSCNDNVEHKEILNLIPPSQPIIQNPPKAIKTTTTEKKRSRKDHTPIRNTMVVPTPLSFQEPEPACSIIPATLLLNVNNPIPQTLVEPKKNKRAEKNKKRQRSSEEEIPDEEIENLKNIIMREAAERAARQQLEANIDNLAEPERILINEIIKKSSSIDGVSEPKNSKRSSSEKSVSPNRRFPTTPISFPSLSFNNAPIKVEVEDAIPVAK</sequence>
<evidence type="ECO:0000313" key="2">
    <source>
        <dbReference type="Proteomes" id="UP000887540"/>
    </source>
</evidence>
<protein>
    <submittedName>
        <fullName evidence="3">Uncharacterized protein</fullName>
    </submittedName>
</protein>
<dbReference type="WBParaSite" id="ACRNAN_scaffold112.g20256.t1">
    <property type="protein sequence ID" value="ACRNAN_scaffold112.g20256.t1"/>
    <property type="gene ID" value="ACRNAN_scaffold112.g20256"/>
</dbReference>
<evidence type="ECO:0000313" key="3">
    <source>
        <dbReference type="WBParaSite" id="ACRNAN_scaffold112.g20256.t1"/>
    </source>
</evidence>
<feature type="region of interest" description="Disordered" evidence="1">
    <location>
        <begin position="91"/>
        <end position="117"/>
    </location>
</feature>
<name>A0A914CJ73_9BILA</name>
<evidence type="ECO:0000256" key="1">
    <source>
        <dbReference type="SAM" id="MobiDB-lite"/>
    </source>
</evidence>
<feature type="region of interest" description="Disordered" evidence="1">
    <location>
        <begin position="231"/>
        <end position="267"/>
    </location>
</feature>
<keyword evidence="2" id="KW-1185">Reference proteome</keyword>
<accession>A0A914CJ73</accession>
<organism evidence="2 3">
    <name type="scientific">Acrobeloides nanus</name>
    <dbReference type="NCBI Taxonomy" id="290746"/>
    <lineage>
        <taxon>Eukaryota</taxon>
        <taxon>Metazoa</taxon>
        <taxon>Ecdysozoa</taxon>
        <taxon>Nematoda</taxon>
        <taxon>Chromadorea</taxon>
        <taxon>Rhabditida</taxon>
        <taxon>Tylenchina</taxon>
        <taxon>Cephalobomorpha</taxon>
        <taxon>Cephaloboidea</taxon>
        <taxon>Cephalobidae</taxon>
        <taxon>Acrobeloides</taxon>
    </lineage>
</organism>
<feature type="region of interest" description="Disordered" evidence="1">
    <location>
        <begin position="158"/>
        <end position="182"/>
    </location>
</feature>
<proteinExistence type="predicted"/>
<feature type="compositionally biased region" description="Low complexity" evidence="1">
    <location>
        <begin position="91"/>
        <end position="106"/>
    </location>
</feature>
<reference evidence="3" key="1">
    <citation type="submission" date="2022-11" db="UniProtKB">
        <authorList>
            <consortium name="WormBaseParasite"/>
        </authorList>
    </citation>
    <scope>IDENTIFICATION</scope>
</reference>
<feature type="compositionally biased region" description="Basic residues" evidence="1">
    <location>
        <begin position="163"/>
        <end position="174"/>
    </location>
</feature>